<dbReference type="Proteomes" id="UP000291485">
    <property type="component" value="Unassembled WGS sequence"/>
</dbReference>
<dbReference type="InterPro" id="IPR035992">
    <property type="entry name" value="Ricin_B-like_lectins"/>
</dbReference>
<dbReference type="AlphaFoldDB" id="A0A4V2MME5"/>
<dbReference type="Gene3D" id="2.80.10.50">
    <property type="match status" value="2"/>
</dbReference>
<gene>
    <name evidence="2" type="ORF">EZ449_15725</name>
</gene>
<evidence type="ECO:0000313" key="2">
    <source>
        <dbReference type="EMBL" id="TCD05907.1"/>
    </source>
</evidence>
<evidence type="ECO:0000313" key="3">
    <source>
        <dbReference type="Proteomes" id="UP000291485"/>
    </source>
</evidence>
<dbReference type="RefSeq" id="WP_131560538.1">
    <property type="nucleotide sequence ID" value="NZ_SJSN01000012.1"/>
</dbReference>
<protein>
    <recommendedName>
        <fullName evidence="1">Ricin B lectin domain-containing protein</fullName>
    </recommendedName>
</protein>
<dbReference type="PROSITE" id="PS50231">
    <property type="entry name" value="RICIN_B_LECTIN"/>
    <property type="match status" value="1"/>
</dbReference>
<evidence type="ECO:0000259" key="1">
    <source>
        <dbReference type="SMART" id="SM00458"/>
    </source>
</evidence>
<dbReference type="OrthoDB" id="6387072at2"/>
<dbReference type="Pfam" id="PF14200">
    <property type="entry name" value="RicinB_lectin_2"/>
    <property type="match status" value="1"/>
</dbReference>
<accession>A0A4V2MME5</accession>
<dbReference type="SMART" id="SM00458">
    <property type="entry name" value="RICIN"/>
    <property type="match status" value="1"/>
</dbReference>
<keyword evidence="3" id="KW-1185">Reference proteome</keyword>
<comment type="caution">
    <text evidence="2">The sequence shown here is derived from an EMBL/GenBank/DDBJ whole genome shotgun (WGS) entry which is preliminary data.</text>
</comment>
<reference evidence="2 3" key="1">
    <citation type="submission" date="2019-02" db="EMBL/GenBank/DDBJ databases">
        <title>Pedobacter sp. RP-3-11 sp. nov., isolated from Arctic soil.</title>
        <authorList>
            <person name="Dahal R.H."/>
        </authorList>
    </citation>
    <scope>NUCLEOTIDE SEQUENCE [LARGE SCALE GENOMIC DNA]</scope>
    <source>
        <strain evidence="2 3">RP-3-11</strain>
    </source>
</reference>
<proteinExistence type="predicted"/>
<dbReference type="InterPro" id="IPR000772">
    <property type="entry name" value="Ricin_B_lectin"/>
</dbReference>
<dbReference type="CDD" id="cd00161">
    <property type="entry name" value="beta-trefoil_Ricin-like"/>
    <property type="match status" value="1"/>
</dbReference>
<name>A0A4V2MME5_9SPHI</name>
<dbReference type="SUPFAM" id="SSF50370">
    <property type="entry name" value="Ricin B-like lectins"/>
    <property type="match status" value="1"/>
</dbReference>
<organism evidence="2 3">
    <name type="scientific">Pedobacter frigidisoli</name>
    <dbReference type="NCBI Taxonomy" id="2530455"/>
    <lineage>
        <taxon>Bacteria</taxon>
        <taxon>Pseudomonadati</taxon>
        <taxon>Bacteroidota</taxon>
        <taxon>Sphingobacteriia</taxon>
        <taxon>Sphingobacteriales</taxon>
        <taxon>Sphingobacteriaceae</taxon>
        <taxon>Pedobacter</taxon>
    </lineage>
</organism>
<sequence>MKQNADQAWNIRRTDKNLIWNSWTTSTPTDNITTALECVGGVIMQQVTPVTQPGGIVNNSVYRLTPKINSNSALEILGSPIASLAQIWQWNAGANQKFKIISSDYGYYRLIPQHNTNSSLDVTGANPANDTPIEIYTTQSNNSAKLFKLVYDYDGYYKLKPKCAPSSCLNLKGNNPADGTKVVLWQESNGDNERFSLSVQ</sequence>
<dbReference type="EMBL" id="SJSN01000012">
    <property type="protein sequence ID" value="TCD05907.1"/>
    <property type="molecule type" value="Genomic_DNA"/>
</dbReference>
<feature type="domain" description="Ricin B lectin" evidence="1">
    <location>
        <begin position="62"/>
        <end position="198"/>
    </location>
</feature>